<accession>A0A7S2LYN3</accession>
<feature type="region of interest" description="Disordered" evidence="2">
    <location>
        <begin position="1"/>
        <end position="33"/>
    </location>
</feature>
<dbReference type="PANTHER" id="PTHR10098">
    <property type="entry name" value="RAPSYN-RELATED"/>
    <property type="match status" value="1"/>
</dbReference>
<feature type="coiled-coil region" evidence="1">
    <location>
        <begin position="295"/>
        <end position="355"/>
    </location>
</feature>
<evidence type="ECO:0008006" key="4">
    <source>
        <dbReference type="Google" id="ProtNLM"/>
    </source>
</evidence>
<evidence type="ECO:0000256" key="2">
    <source>
        <dbReference type="SAM" id="MobiDB-lite"/>
    </source>
</evidence>
<dbReference type="SUPFAM" id="SSF48452">
    <property type="entry name" value="TPR-like"/>
    <property type="match status" value="4"/>
</dbReference>
<proteinExistence type="predicted"/>
<feature type="region of interest" description="Disordered" evidence="2">
    <location>
        <begin position="754"/>
        <end position="836"/>
    </location>
</feature>
<keyword evidence="1" id="KW-0175">Coiled coil</keyword>
<feature type="compositionally biased region" description="Low complexity" evidence="2">
    <location>
        <begin position="866"/>
        <end position="900"/>
    </location>
</feature>
<dbReference type="Gene3D" id="1.25.40.10">
    <property type="entry name" value="Tetratricopeptide repeat domain"/>
    <property type="match status" value="3"/>
</dbReference>
<dbReference type="PANTHER" id="PTHR10098:SF108">
    <property type="entry name" value="TETRATRICOPEPTIDE REPEAT PROTEIN 28"/>
    <property type="match status" value="1"/>
</dbReference>
<protein>
    <recommendedName>
        <fullName evidence="4">MalT-like TPR region domain-containing protein</fullName>
    </recommendedName>
</protein>
<reference evidence="3" key="1">
    <citation type="submission" date="2021-01" db="EMBL/GenBank/DDBJ databases">
        <authorList>
            <person name="Corre E."/>
            <person name="Pelletier E."/>
            <person name="Niang G."/>
            <person name="Scheremetjew M."/>
            <person name="Finn R."/>
            <person name="Kale V."/>
            <person name="Holt S."/>
            <person name="Cochrane G."/>
            <person name="Meng A."/>
            <person name="Brown T."/>
            <person name="Cohen L."/>
        </authorList>
    </citation>
    <scope>NUCLEOTIDE SEQUENCE</scope>
    <source>
        <strain evidence="3">RCC3387</strain>
    </source>
</reference>
<dbReference type="AlphaFoldDB" id="A0A7S2LYN3"/>
<dbReference type="EMBL" id="HBGW01068867">
    <property type="protein sequence ID" value="CAD9618248.1"/>
    <property type="molecule type" value="Transcribed_RNA"/>
</dbReference>
<feature type="region of interest" description="Disordered" evidence="2">
    <location>
        <begin position="863"/>
        <end position="929"/>
    </location>
</feature>
<gene>
    <name evidence="3" type="ORF">BRAN1462_LOCUS43902</name>
</gene>
<dbReference type="InterPro" id="IPR019734">
    <property type="entry name" value="TPR_rpt"/>
</dbReference>
<dbReference type="InterPro" id="IPR011990">
    <property type="entry name" value="TPR-like_helical_dom_sf"/>
</dbReference>
<organism evidence="3">
    <name type="scientific">Zooxanthella nutricula</name>
    <dbReference type="NCBI Taxonomy" id="1333877"/>
    <lineage>
        <taxon>Eukaryota</taxon>
        <taxon>Sar</taxon>
        <taxon>Alveolata</taxon>
        <taxon>Dinophyceae</taxon>
        <taxon>Peridiniales</taxon>
        <taxon>Peridiniales incertae sedis</taxon>
        <taxon>Zooxanthella</taxon>
    </lineage>
</organism>
<dbReference type="SMART" id="SM00028">
    <property type="entry name" value="TPR"/>
    <property type="match status" value="6"/>
</dbReference>
<evidence type="ECO:0000256" key="1">
    <source>
        <dbReference type="SAM" id="Coils"/>
    </source>
</evidence>
<feature type="compositionally biased region" description="Gly residues" evidence="2">
    <location>
        <begin position="760"/>
        <end position="777"/>
    </location>
</feature>
<evidence type="ECO:0000313" key="3">
    <source>
        <dbReference type="EMBL" id="CAD9618248.1"/>
    </source>
</evidence>
<feature type="compositionally biased region" description="Low complexity" evidence="2">
    <location>
        <begin position="811"/>
        <end position="823"/>
    </location>
</feature>
<sequence>MQGRLKEAAAPGATDAEESRLRSQLEHERGRQDYSAQASTLLALSDLLFKGYRYADAEHAAREAVTTADKANNLERRCDATRRMARAMCAGDKTQEAHREVLEAQQALKAEGTGDHRLHEAILTLALADVQLEMGRSKAGHRNAEGALKVFEDIEDQLWIANAYEVLVTSLSAQEKLDKSIEMANTAVNLFVEQGDAKKEASMLRTLSRLHASKGDVEESIKSSRQSEELCKELGDKRGEAAALECVAVAYALKPDGLSTARDMARQSAEICKEIRDHRGEVAALLTVAQAALQAKEDEEALRVAQDALKVARADGSHVLIATALDTVVDLYLQNEQTQKALQVTEDELDHAETLCGCKHQAVVQQKKASVYLAKSMPKEAVKQVEASAKSLSYGGEKKDEASAWRLVADYYVNQKKYDDAVEAAQRSKVIAQELKDPMLEVQALQMLTTVHCERGEQAAAIQASYEQRKVWNQAGFQDEEASVLLGIADFLGTSNNVRGAKEAATDAAELFKALGDQEGWASSYLTLAQLQMNARQWTEALESTKESRRIACNAGDALGEADALQTAATVYSNQGNDVEAGKVAGEAQQLLMKAGERRGEAKAWQLIGQLHLQACVQATEKQRRSVDMKVAKRAFDAAESCARLYREVDDLEGLSTAMQLVSNAHYFLGEKEDALRTAQEALEAAEALQSPQLVSSSLYSIAQAHVAMDALNEALAVAQDAVGISQQADDEQGHALAQNLVAQLQEMLKPTNTISRFGGRAGFGGRGRGRGFGGRPLGADADSMEEQTAGGGRGTGGRGGMNPFERQRLQRQQVEADAAAQDQDGRGTAGNGRGGAGFGGRGAGFGGFAAGRGRGVFGMPGGGAAAAPADAEPAEAPQRTRRSGFSSFSSRQAASEEASNGNGRQPSRAAPNPFGEKKHFGFTPEGRS</sequence>
<feature type="compositionally biased region" description="Basic and acidic residues" evidence="2">
    <location>
        <begin position="17"/>
        <end position="32"/>
    </location>
</feature>
<feature type="compositionally biased region" description="Gly residues" evidence="2">
    <location>
        <begin position="790"/>
        <end position="801"/>
    </location>
</feature>
<name>A0A7S2LYN3_9DINO</name>